<evidence type="ECO:0000256" key="1">
    <source>
        <dbReference type="SAM" id="Phobius"/>
    </source>
</evidence>
<dbReference type="Pfam" id="PF00565">
    <property type="entry name" value="SNase"/>
    <property type="match status" value="1"/>
</dbReference>
<reference evidence="3 4" key="1">
    <citation type="submission" date="2021-04" db="EMBL/GenBank/DDBJ databases">
        <authorList>
            <person name="Pira H."/>
            <person name="Risdian C."/>
            <person name="Wink J."/>
        </authorList>
    </citation>
    <scope>NUCLEOTIDE SEQUENCE [LARGE SCALE GENOMIC DNA]</scope>
    <source>
        <strain evidence="3 4">WH53</strain>
    </source>
</reference>
<name>A0ABS5Z6A0_9GAMM</name>
<dbReference type="EMBL" id="JAGSOY010000001">
    <property type="protein sequence ID" value="MBU2709580.1"/>
    <property type="molecule type" value="Genomic_DNA"/>
</dbReference>
<keyword evidence="1" id="KW-0472">Membrane</keyword>
<feature type="domain" description="TNase-like" evidence="2">
    <location>
        <begin position="77"/>
        <end position="198"/>
    </location>
</feature>
<protein>
    <submittedName>
        <fullName evidence="3">Thermonuclease family protein</fullName>
    </submittedName>
</protein>
<gene>
    <name evidence="3" type="ORF">KCG35_00755</name>
</gene>
<organism evidence="3 4">
    <name type="scientific">Zooshikella harenae</name>
    <dbReference type="NCBI Taxonomy" id="2827238"/>
    <lineage>
        <taxon>Bacteria</taxon>
        <taxon>Pseudomonadati</taxon>
        <taxon>Pseudomonadota</taxon>
        <taxon>Gammaproteobacteria</taxon>
        <taxon>Oceanospirillales</taxon>
        <taxon>Zooshikellaceae</taxon>
        <taxon>Zooshikella</taxon>
    </lineage>
</organism>
<dbReference type="InterPro" id="IPR016071">
    <property type="entry name" value="Staphylococal_nuclease_OB-fold"/>
</dbReference>
<dbReference type="Gene3D" id="2.40.50.90">
    <property type="match status" value="1"/>
</dbReference>
<dbReference type="RefSeq" id="WP_215817746.1">
    <property type="nucleotide sequence ID" value="NZ_JAGSOY010000001.1"/>
</dbReference>
<proteinExistence type="predicted"/>
<evidence type="ECO:0000313" key="3">
    <source>
        <dbReference type="EMBL" id="MBU2709580.1"/>
    </source>
</evidence>
<sequence length="306" mass="35039">MVCALHVKHNTNAQRFSEKALIISAFFVLTVFYLSSTFASTLPPSSFLSTTVSYQSTTQPSCNKPKGKQQLLHNPVVIDGDTLYADKQKIRLIGINTPEIGYDGQPPEPYALMAKKEAKHWLAEYSKHLVLITGKQQHDHYGRRLAYVVNQQGELLSEHLLFKGLGFYIAIPPNIELLSCFMAAEQQARNKKQNIWRDQSPISADRIRQSGFHLIYGPVTRVIITRNNWWVILADNNVALKIQQKDQPFFSVEWVKKLANTTIEVRGWLIDRRKKGRKLPKHYARWLMAVRHPAVIQLKKSSISVH</sequence>
<evidence type="ECO:0000313" key="4">
    <source>
        <dbReference type="Proteomes" id="UP000690515"/>
    </source>
</evidence>
<dbReference type="PROSITE" id="PS50830">
    <property type="entry name" value="TNASE_3"/>
    <property type="match status" value="1"/>
</dbReference>
<accession>A0ABS5Z6A0</accession>
<feature type="transmembrane region" description="Helical" evidence="1">
    <location>
        <begin position="20"/>
        <end position="39"/>
    </location>
</feature>
<dbReference type="SUPFAM" id="SSF50199">
    <property type="entry name" value="Staphylococcal nuclease"/>
    <property type="match status" value="1"/>
</dbReference>
<comment type="caution">
    <text evidence="3">The sequence shown here is derived from an EMBL/GenBank/DDBJ whole genome shotgun (WGS) entry which is preliminary data.</text>
</comment>
<dbReference type="SMART" id="SM00318">
    <property type="entry name" value="SNc"/>
    <property type="match status" value="1"/>
</dbReference>
<keyword evidence="4" id="KW-1185">Reference proteome</keyword>
<evidence type="ECO:0000259" key="2">
    <source>
        <dbReference type="PROSITE" id="PS50830"/>
    </source>
</evidence>
<dbReference type="InterPro" id="IPR035437">
    <property type="entry name" value="SNase_OB-fold_sf"/>
</dbReference>
<dbReference type="Proteomes" id="UP000690515">
    <property type="component" value="Unassembled WGS sequence"/>
</dbReference>
<keyword evidence="1" id="KW-1133">Transmembrane helix</keyword>
<keyword evidence="1" id="KW-0812">Transmembrane</keyword>